<evidence type="ECO:0000256" key="2">
    <source>
        <dbReference type="ARBA" id="ARBA00022723"/>
    </source>
</evidence>
<evidence type="ECO:0000256" key="4">
    <source>
        <dbReference type="ARBA" id="ARBA00022842"/>
    </source>
</evidence>
<dbReference type="InterPro" id="IPR051804">
    <property type="entry name" value="Carb_Metab_Reg_Kinase/Isom"/>
</dbReference>
<protein>
    <recommendedName>
        <fullName evidence="5">fructokinase</fullName>
        <ecNumber evidence="5">2.7.1.4</ecNumber>
    </recommendedName>
</protein>
<sequence length="295" mass="31417">MPYFAALEVGGTKVNVAAGSGPDDLQTLRIPTRAPQETWPEVLRALDTLSQGRAFDAIGIASFGPIDVNPQSPTYGRFRKTPKPGWSGFDLLSPLTETYPEVPIGLDTDVNGAALGEKRWGGAKDLDTFVYVTVGTGLGVGLVVADQPVHGLLHPEAGHIRVRRHPDDTYAGHCPFHGDCCEGLSCGPAIEARTGQKAETLPPDHAVWGMVGDYLGQLFCNLALITSAQRILVGGGVGLNEPVLKASRQTCHRLLNGYLEALDFADSMDSYIQAAYLGDRAGMLGAIELARRALV</sequence>
<dbReference type="EC" id="2.7.1.4" evidence="5"/>
<keyword evidence="4" id="KW-0460">Magnesium</keyword>
<evidence type="ECO:0000256" key="6">
    <source>
        <dbReference type="ARBA" id="ARBA00048451"/>
    </source>
</evidence>
<comment type="cofactor">
    <cofactor evidence="1">
        <name>Mg(2+)</name>
        <dbReference type="ChEBI" id="CHEBI:18420"/>
    </cofactor>
</comment>
<keyword evidence="3" id="KW-0862">Zinc</keyword>
<dbReference type="InterPro" id="IPR049874">
    <property type="entry name" value="ROK_cs"/>
</dbReference>
<organism evidence="7 8">
    <name type="scientific">Asticcacaulis excentricus</name>
    <dbReference type="NCBI Taxonomy" id="78587"/>
    <lineage>
        <taxon>Bacteria</taxon>
        <taxon>Pseudomonadati</taxon>
        <taxon>Pseudomonadota</taxon>
        <taxon>Alphaproteobacteria</taxon>
        <taxon>Caulobacterales</taxon>
        <taxon>Caulobacteraceae</taxon>
        <taxon>Asticcacaulis</taxon>
    </lineage>
</organism>
<dbReference type="CDD" id="cd24067">
    <property type="entry name" value="ASKHA_NBD_ROK_BsFRK-like"/>
    <property type="match status" value="1"/>
</dbReference>
<evidence type="ECO:0000313" key="8">
    <source>
        <dbReference type="Proteomes" id="UP000278756"/>
    </source>
</evidence>
<dbReference type="InterPro" id="IPR043129">
    <property type="entry name" value="ATPase_NBD"/>
</dbReference>
<dbReference type="Pfam" id="PF00480">
    <property type="entry name" value="ROK"/>
    <property type="match status" value="1"/>
</dbReference>
<dbReference type="GO" id="GO:0046872">
    <property type="term" value="F:metal ion binding"/>
    <property type="evidence" value="ECO:0007669"/>
    <property type="project" value="UniProtKB-KW"/>
</dbReference>
<dbReference type="PANTHER" id="PTHR42742">
    <property type="entry name" value="TRANSCRIPTIONAL REPRESSOR MPRA"/>
    <property type="match status" value="1"/>
</dbReference>
<accession>A0A3G9FYC0</accession>
<reference evidence="8" key="1">
    <citation type="journal article" date="2017" name="Biotechnol. Biofuels">
        <title>Evaluation of environmental bacterial communities as a factor affecting the growth of duckweed Lemna minor.</title>
        <authorList>
            <person name="Ishizawa H."/>
            <person name="Kuroda M."/>
            <person name="Morikawa M."/>
            <person name="Ike M."/>
        </authorList>
    </citation>
    <scope>NUCLEOTIDE SEQUENCE [LARGE SCALE GENOMIC DNA]</scope>
    <source>
        <strain evidence="8">M6</strain>
    </source>
</reference>
<evidence type="ECO:0000256" key="3">
    <source>
        <dbReference type="ARBA" id="ARBA00022833"/>
    </source>
</evidence>
<dbReference type="Proteomes" id="UP000278756">
    <property type="component" value="Chromosome 1"/>
</dbReference>
<dbReference type="InterPro" id="IPR000600">
    <property type="entry name" value="ROK"/>
</dbReference>
<dbReference type="GO" id="GO:0008865">
    <property type="term" value="F:fructokinase activity"/>
    <property type="evidence" value="ECO:0007669"/>
    <property type="project" value="UniProtKB-EC"/>
</dbReference>
<dbReference type="SUPFAM" id="SSF53067">
    <property type="entry name" value="Actin-like ATPase domain"/>
    <property type="match status" value="1"/>
</dbReference>
<comment type="catalytic activity">
    <reaction evidence="6">
        <text>D-fructose + ATP = D-fructose 6-phosphate + ADP + H(+)</text>
        <dbReference type="Rhea" id="RHEA:16125"/>
        <dbReference type="ChEBI" id="CHEBI:15378"/>
        <dbReference type="ChEBI" id="CHEBI:30616"/>
        <dbReference type="ChEBI" id="CHEBI:37721"/>
        <dbReference type="ChEBI" id="CHEBI:61527"/>
        <dbReference type="ChEBI" id="CHEBI:456216"/>
        <dbReference type="EC" id="2.7.1.4"/>
    </reaction>
</comment>
<dbReference type="PANTHER" id="PTHR42742:SF3">
    <property type="entry name" value="FRUCTOKINASE"/>
    <property type="match status" value="1"/>
</dbReference>
<dbReference type="RefSeq" id="WP_126420347.1">
    <property type="nucleotide sequence ID" value="NZ_AP018827.1"/>
</dbReference>
<name>A0A3G9FYC0_9CAUL</name>
<evidence type="ECO:0000313" key="7">
    <source>
        <dbReference type="EMBL" id="BBF80112.1"/>
    </source>
</evidence>
<evidence type="ECO:0000256" key="1">
    <source>
        <dbReference type="ARBA" id="ARBA00001946"/>
    </source>
</evidence>
<dbReference type="PROSITE" id="PS01125">
    <property type="entry name" value="ROK"/>
    <property type="match status" value="1"/>
</dbReference>
<dbReference type="AlphaFoldDB" id="A0A3G9FYC0"/>
<keyword evidence="7" id="KW-0418">Kinase</keyword>
<dbReference type="OrthoDB" id="9783435at2"/>
<dbReference type="EMBL" id="AP018827">
    <property type="protein sequence ID" value="BBF80112.1"/>
    <property type="molecule type" value="Genomic_DNA"/>
</dbReference>
<keyword evidence="2" id="KW-0479">Metal-binding</keyword>
<evidence type="ECO:0000256" key="5">
    <source>
        <dbReference type="ARBA" id="ARBA00038887"/>
    </source>
</evidence>
<keyword evidence="7" id="KW-0808">Transferase</keyword>
<reference evidence="8" key="2">
    <citation type="journal article" date="2017" name="Plant Physiol. Biochem.">
        <title>Differential oxidative and antioxidative response of duckweed Lemna minor toward plant growth promoting/inhibiting bacteria.</title>
        <authorList>
            <person name="Ishizawa H."/>
            <person name="Kuroda M."/>
            <person name="Morikawa M."/>
            <person name="Ike M."/>
        </authorList>
    </citation>
    <scope>NUCLEOTIDE SEQUENCE [LARGE SCALE GENOMIC DNA]</scope>
    <source>
        <strain evidence="8">M6</strain>
    </source>
</reference>
<dbReference type="Gene3D" id="3.30.420.40">
    <property type="match status" value="2"/>
</dbReference>
<proteinExistence type="predicted"/>
<gene>
    <name evidence="7" type="ORF">EM6_0690</name>
</gene>